<accession>A0AAD8MHN9</accession>
<dbReference type="InterPro" id="IPR015660">
    <property type="entry name" value="MASH1/Ascl1a-like"/>
</dbReference>
<dbReference type="PROSITE" id="PS50888">
    <property type="entry name" value="BHLH"/>
    <property type="match status" value="1"/>
</dbReference>
<proteinExistence type="predicted"/>
<dbReference type="EMBL" id="JAUIZM010000007">
    <property type="protein sequence ID" value="KAK1373249.1"/>
    <property type="molecule type" value="Genomic_DNA"/>
</dbReference>
<evidence type="ECO:0000259" key="7">
    <source>
        <dbReference type="PROSITE" id="PS50888"/>
    </source>
</evidence>
<feature type="region of interest" description="Disordered" evidence="6">
    <location>
        <begin position="1"/>
        <end position="21"/>
    </location>
</feature>
<keyword evidence="2" id="KW-0805">Transcription regulation</keyword>
<gene>
    <name evidence="8" type="ORF">POM88_029442</name>
</gene>
<dbReference type="GO" id="GO:0000977">
    <property type="term" value="F:RNA polymerase II transcription regulatory region sequence-specific DNA binding"/>
    <property type="evidence" value="ECO:0007669"/>
    <property type="project" value="TreeGrafter"/>
</dbReference>
<sequence length="187" mass="21227">MNRVAASATGSIQKPDRKTVEKNRRIHMKQLCYQLTSLIPPHHFNLSRELLTQQDQLDQATDYIKQLKERIDELKVKKEVLALTSENCSSSRPTSESFTMPIVELRELGSSNIEVLVVSSLENNFRLCNVISVLQEEGADVVSTNMSRVGNRVFHTVHAQAKFSRIGVDTSRILQRLQELICLAYLC</sequence>
<dbReference type="PANTHER" id="PTHR13935">
    <property type="entry name" value="ACHAETE-SCUTE TRANSCRIPTION FACTOR-RELATED"/>
    <property type="match status" value="1"/>
</dbReference>
<evidence type="ECO:0000256" key="4">
    <source>
        <dbReference type="ARBA" id="ARBA00023242"/>
    </source>
</evidence>
<dbReference type="InterPro" id="IPR036638">
    <property type="entry name" value="HLH_DNA-bd_sf"/>
</dbReference>
<comment type="subcellular location">
    <subcellularLocation>
        <location evidence="1">Nucleus</location>
    </subcellularLocation>
</comment>
<evidence type="ECO:0000256" key="3">
    <source>
        <dbReference type="ARBA" id="ARBA00023163"/>
    </source>
</evidence>
<comment type="caution">
    <text evidence="8">The sequence shown here is derived from an EMBL/GenBank/DDBJ whole genome shotgun (WGS) entry which is preliminary data.</text>
</comment>
<organism evidence="8 9">
    <name type="scientific">Heracleum sosnowskyi</name>
    <dbReference type="NCBI Taxonomy" id="360622"/>
    <lineage>
        <taxon>Eukaryota</taxon>
        <taxon>Viridiplantae</taxon>
        <taxon>Streptophyta</taxon>
        <taxon>Embryophyta</taxon>
        <taxon>Tracheophyta</taxon>
        <taxon>Spermatophyta</taxon>
        <taxon>Magnoliopsida</taxon>
        <taxon>eudicotyledons</taxon>
        <taxon>Gunneridae</taxon>
        <taxon>Pentapetalae</taxon>
        <taxon>asterids</taxon>
        <taxon>campanulids</taxon>
        <taxon>Apiales</taxon>
        <taxon>Apiaceae</taxon>
        <taxon>Apioideae</taxon>
        <taxon>apioid superclade</taxon>
        <taxon>Tordylieae</taxon>
        <taxon>Tordyliinae</taxon>
        <taxon>Heracleum</taxon>
    </lineage>
</organism>
<protein>
    <submittedName>
        <fullName evidence="8">Transcription factor bHLH36 like</fullName>
    </submittedName>
</protein>
<feature type="domain" description="BHLH" evidence="7">
    <location>
        <begin position="12"/>
        <end position="67"/>
    </location>
</feature>
<reference evidence="8" key="1">
    <citation type="submission" date="2023-02" db="EMBL/GenBank/DDBJ databases">
        <title>Genome of toxic invasive species Heracleum sosnowskyi carries increased number of genes despite the absence of recent whole-genome duplications.</title>
        <authorList>
            <person name="Schelkunov M."/>
            <person name="Shtratnikova V."/>
            <person name="Makarenko M."/>
            <person name="Klepikova A."/>
            <person name="Omelchenko D."/>
            <person name="Novikova G."/>
            <person name="Obukhova E."/>
            <person name="Bogdanov V."/>
            <person name="Penin A."/>
            <person name="Logacheva M."/>
        </authorList>
    </citation>
    <scope>NUCLEOTIDE SEQUENCE</scope>
    <source>
        <strain evidence="8">Hsosn_3</strain>
        <tissue evidence="8">Leaf</tissue>
    </source>
</reference>
<dbReference type="Proteomes" id="UP001237642">
    <property type="component" value="Unassembled WGS sequence"/>
</dbReference>
<keyword evidence="5" id="KW-0175">Coiled coil</keyword>
<reference evidence="8" key="2">
    <citation type="submission" date="2023-05" db="EMBL/GenBank/DDBJ databases">
        <authorList>
            <person name="Schelkunov M.I."/>
        </authorList>
    </citation>
    <scope>NUCLEOTIDE SEQUENCE</scope>
    <source>
        <strain evidence="8">Hsosn_3</strain>
        <tissue evidence="8">Leaf</tissue>
    </source>
</reference>
<dbReference type="InterPro" id="IPR011598">
    <property type="entry name" value="bHLH_dom"/>
</dbReference>
<dbReference type="Gene3D" id="4.10.280.10">
    <property type="entry name" value="Helix-loop-helix DNA-binding domain"/>
    <property type="match status" value="1"/>
</dbReference>
<dbReference type="GO" id="GO:0090575">
    <property type="term" value="C:RNA polymerase II transcription regulator complex"/>
    <property type="evidence" value="ECO:0007669"/>
    <property type="project" value="TreeGrafter"/>
</dbReference>
<keyword evidence="3" id="KW-0804">Transcription</keyword>
<dbReference type="Pfam" id="PF00010">
    <property type="entry name" value="HLH"/>
    <property type="match status" value="1"/>
</dbReference>
<keyword evidence="9" id="KW-1185">Reference proteome</keyword>
<evidence type="ECO:0000313" key="9">
    <source>
        <dbReference type="Proteomes" id="UP001237642"/>
    </source>
</evidence>
<dbReference type="PANTHER" id="PTHR13935:SF46">
    <property type="entry name" value="TRANSCRIPTION FACTOR BHLH167-RELATED"/>
    <property type="match status" value="1"/>
</dbReference>
<evidence type="ECO:0000313" key="8">
    <source>
        <dbReference type="EMBL" id="KAK1373249.1"/>
    </source>
</evidence>
<dbReference type="GO" id="GO:0000981">
    <property type="term" value="F:DNA-binding transcription factor activity, RNA polymerase II-specific"/>
    <property type="evidence" value="ECO:0007669"/>
    <property type="project" value="TreeGrafter"/>
</dbReference>
<feature type="coiled-coil region" evidence="5">
    <location>
        <begin position="50"/>
        <end position="84"/>
    </location>
</feature>
<dbReference type="SUPFAM" id="SSF47459">
    <property type="entry name" value="HLH, helix-loop-helix DNA-binding domain"/>
    <property type="match status" value="1"/>
</dbReference>
<dbReference type="GO" id="GO:0046983">
    <property type="term" value="F:protein dimerization activity"/>
    <property type="evidence" value="ECO:0007669"/>
    <property type="project" value="InterPro"/>
</dbReference>
<name>A0AAD8MHN9_9APIA</name>
<keyword evidence="4" id="KW-0539">Nucleus</keyword>
<dbReference type="SMART" id="SM00353">
    <property type="entry name" value="HLH"/>
    <property type="match status" value="1"/>
</dbReference>
<evidence type="ECO:0000256" key="1">
    <source>
        <dbReference type="ARBA" id="ARBA00004123"/>
    </source>
</evidence>
<dbReference type="AlphaFoldDB" id="A0AAD8MHN9"/>
<evidence type="ECO:0000256" key="5">
    <source>
        <dbReference type="SAM" id="Coils"/>
    </source>
</evidence>
<evidence type="ECO:0000256" key="2">
    <source>
        <dbReference type="ARBA" id="ARBA00023015"/>
    </source>
</evidence>
<evidence type="ECO:0000256" key="6">
    <source>
        <dbReference type="SAM" id="MobiDB-lite"/>
    </source>
</evidence>